<keyword evidence="3" id="KW-1185">Reference proteome</keyword>
<accession>A0A2T6BR62</accession>
<sequence length="99" mass="10183">MSYSAVLKSINESSEAICEDEKTRKIASNCAPHIVSATVGAITGDSTIGEAAGRVTKVYAQSNEKKVAEAVVGIGLAIAIPALSILATPVFLAAMIFDD</sequence>
<dbReference type="Proteomes" id="UP000244090">
    <property type="component" value="Unassembled WGS sequence"/>
</dbReference>
<evidence type="ECO:0000313" key="2">
    <source>
        <dbReference type="EMBL" id="PTX58570.1"/>
    </source>
</evidence>
<comment type="caution">
    <text evidence="2">The sequence shown here is derived from an EMBL/GenBank/DDBJ whole genome shotgun (WGS) entry which is preliminary data.</text>
</comment>
<reference evidence="2 3" key="1">
    <citation type="submission" date="2018-04" db="EMBL/GenBank/DDBJ databases">
        <title>Genomic Encyclopedia of Archaeal and Bacterial Type Strains, Phase II (KMG-II): from individual species to whole genera.</title>
        <authorList>
            <person name="Goeker M."/>
        </authorList>
    </citation>
    <scope>NUCLEOTIDE SEQUENCE [LARGE SCALE GENOMIC DNA]</scope>
    <source>
        <strain evidence="2 3">DSM 25731</strain>
    </source>
</reference>
<evidence type="ECO:0000313" key="3">
    <source>
        <dbReference type="Proteomes" id="UP000244090"/>
    </source>
</evidence>
<protein>
    <submittedName>
        <fullName evidence="2">Uncharacterized protein</fullName>
    </submittedName>
</protein>
<dbReference type="AlphaFoldDB" id="A0A2T6BR62"/>
<keyword evidence="1" id="KW-1133">Transmembrane helix</keyword>
<feature type="transmembrane region" description="Helical" evidence="1">
    <location>
        <begin position="70"/>
        <end position="97"/>
    </location>
</feature>
<gene>
    <name evidence="2" type="ORF">C8N46_11361</name>
</gene>
<name>A0A2T6BR62_9FLAO</name>
<evidence type="ECO:0000256" key="1">
    <source>
        <dbReference type="SAM" id="Phobius"/>
    </source>
</evidence>
<dbReference type="EMBL" id="QBKT01000013">
    <property type="protein sequence ID" value="PTX58570.1"/>
    <property type="molecule type" value="Genomic_DNA"/>
</dbReference>
<organism evidence="2 3">
    <name type="scientific">Kordia periserrulae</name>
    <dbReference type="NCBI Taxonomy" id="701523"/>
    <lineage>
        <taxon>Bacteria</taxon>
        <taxon>Pseudomonadati</taxon>
        <taxon>Bacteroidota</taxon>
        <taxon>Flavobacteriia</taxon>
        <taxon>Flavobacteriales</taxon>
        <taxon>Flavobacteriaceae</taxon>
        <taxon>Kordia</taxon>
    </lineage>
</organism>
<keyword evidence="1" id="KW-0472">Membrane</keyword>
<proteinExistence type="predicted"/>
<keyword evidence="1" id="KW-0812">Transmembrane</keyword>
<dbReference type="RefSeq" id="WP_108116755.1">
    <property type="nucleotide sequence ID" value="NZ_QBKT01000013.1"/>
</dbReference>